<dbReference type="EMBL" id="PFDW01000060">
    <property type="protein sequence ID" value="PJE58045.1"/>
    <property type="molecule type" value="Genomic_DNA"/>
</dbReference>
<dbReference type="GO" id="GO:0006412">
    <property type="term" value="P:translation"/>
    <property type="evidence" value="ECO:0007669"/>
    <property type="project" value="UniProtKB-UniRule"/>
</dbReference>
<keyword evidence="2 5" id="KW-0689">Ribosomal protein</keyword>
<reference evidence="7" key="1">
    <citation type="submission" date="2017-09" db="EMBL/GenBank/DDBJ databases">
        <title>Depth-based differentiation of microbial function through sediment-hosted aquifers and enrichment of novel symbionts in the deep terrestrial subsurface.</title>
        <authorList>
            <person name="Probst A.J."/>
            <person name="Ladd B."/>
            <person name="Jarett J.K."/>
            <person name="Geller-Mcgrath D.E."/>
            <person name="Sieber C.M.K."/>
            <person name="Emerson J.B."/>
            <person name="Anantharaman K."/>
            <person name="Thomas B.C."/>
            <person name="Malmstrom R."/>
            <person name="Stieglmeier M."/>
            <person name="Klingl A."/>
            <person name="Woyke T."/>
            <person name="Ryan C.M."/>
            <person name="Banfield J.F."/>
        </authorList>
    </citation>
    <scope>NUCLEOTIDE SEQUENCE [LARGE SCALE GENOMIC DNA]</scope>
</reference>
<dbReference type="InterPro" id="IPR011332">
    <property type="entry name" value="Ribosomal_zn-bd"/>
</dbReference>
<evidence type="ECO:0000256" key="2">
    <source>
        <dbReference type="ARBA" id="ARBA00022980"/>
    </source>
</evidence>
<gene>
    <name evidence="5 6" type="primary">rpmG</name>
    <name evidence="6" type="ORF">COU81_02745</name>
</gene>
<evidence type="ECO:0000256" key="4">
    <source>
        <dbReference type="ARBA" id="ARBA00035176"/>
    </source>
</evidence>
<dbReference type="InterPro" id="IPR038584">
    <property type="entry name" value="Ribosomal_bL33_sf"/>
</dbReference>
<dbReference type="NCBIfam" id="TIGR01023">
    <property type="entry name" value="rpmG_bact"/>
    <property type="match status" value="1"/>
</dbReference>
<evidence type="ECO:0000256" key="3">
    <source>
        <dbReference type="ARBA" id="ARBA00023274"/>
    </source>
</evidence>
<evidence type="ECO:0000256" key="5">
    <source>
        <dbReference type="HAMAP-Rule" id="MF_00294"/>
    </source>
</evidence>
<proteinExistence type="inferred from homology"/>
<evidence type="ECO:0000313" key="7">
    <source>
        <dbReference type="Proteomes" id="UP000231450"/>
    </source>
</evidence>
<dbReference type="InterPro" id="IPR001705">
    <property type="entry name" value="Ribosomal_bL33"/>
</dbReference>
<dbReference type="Pfam" id="PF00471">
    <property type="entry name" value="Ribosomal_L33"/>
    <property type="match status" value="1"/>
</dbReference>
<dbReference type="GO" id="GO:0005737">
    <property type="term" value="C:cytoplasm"/>
    <property type="evidence" value="ECO:0007669"/>
    <property type="project" value="UniProtKB-ARBA"/>
</dbReference>
<dbReference type="Proteomes" id="UP000231450">
    <property type="component" value="Unassembled WGS sequence"/>
</dbReference>
<dbReference type="GO" id="GO:1990904">
    <property type="term" value="C:ribonucleoprotein complex"/>
    <property type="evidence" value="ECO:0007669"/>
    <property type="project" value="UniProtKB-KW"/>
</dbReference>
<accession>A0A2M8KDQ1</accession>
<dbReference type="SUPFAM" id="SSF57829">
    <property type="entry name" value="Zn-binding ribosomal proteins"/>
    <property type="match status" value="1"/>
</dbReference>
<sequence>MAEKKKIHVKIQCQTCKRNNYWSRKGKKQVDKKLTPSKYCKWCKKHTTHKETKK</sequence>
<protein>
    <recommendedName>
        <fullName evidence="4 5">Large ribosomal subunit protein bL33</fullName>
    </recommendedName>
</protein>
<comment type="similarity">
    <text evidence="1 5">Belongs to the bacterial ribosomal protein bL33 family.</text>
</comment>
<dbReference type="HAMAP" id="MF_00294">
    <property type="entry name" value="Ribosomal_bL33"/>
    <property type="match status" value="1"/>
</dbReference>
<dbReference type="GO" id="GO:0003735">
    <property type="term" value="F:structural constituent of ribosome"/>
    <property type="evidence" value="ECO:0007669"/>
    <property type="project" value="InterPro"/>
</dbReference>
<dbReference type="AlphaFoldDB" id="A0A2M8KDQ1"/>
<organism evidence="6 7">
    <name type="scientific">Candidatus Portnoybacteria bacterium CG10_big_fil_rev_8_21_14_0_10_36_7</name>
    <dbReference type="NCBI Taxonomy" id="1974812"/>
    <lineage>
        <taxon>Bacteria</taxon>
        <taxon>Candidatus Portnoyibacteriota</taxon>
    </lineage>
</organism>
<dbReference type="Gene3D" id="2.20.28.120">
    <property type="entry name" value="Ribosomal protein L33"/>
    <property type="match status" value="1"/>
</dbReference>
<comment type="caution">
    <text evidence="6">The sequence shown here is derived from an EMBL/GenBank/DDBJ whole genome shotgun (WGS) entry which is preliminary data.</text>
</comment>
<evidence type="ECO:0000256" key="1">
    <source>
        <dbReference type="ARBA" id="ARBA00007596"/>
    </source>
</evidence>
<evidence type="ECO:0000313" key="6">
    <source>
        <dbReference type="EMBL" id="PJE58045.1"/>
    </source>
</evidence>
<dbReference type="NCBIfam" id="NF001764">
    <property type="entry name" value="PRK00504.1"/>
    <property type="match status" value="1"/>
</dbReference>
<dbReference type="GO" id="GO:0005840">
    <property type="term" value="C:ribosome"/>
    <property type="evidence" value="ECO:0007669"/>
    <property type="project" value="UniProtKB-KW"/>
</dbReference>
<name>A0A2M8KDQ1_9BACT</name>
<keyword evidence="3 5" id="KW-0687">Ribonucleoprotein</keyword>